<evidence type="ECO:0000259" key="6">
    <source>
        <dbReference type="Pfam" id="PF00732"/>
    </source>
</evidence>
<dbReference type="Gene3D" id="3.50.50.60">
    <property type="entry name" value="FAD/NAD(P)-binding domain"/>
    <property type="match status" value="2"/>
</dbReference>
<dbReference type="InterPro" id="IPR000172">
    <property type="entry name" value="GMC_OxRdtase_N"/>
</dbReference>
<feature type="domain" description="Glucose-methanol-choline oxidoreductase C-terminal" evidence="8">
    <location>
        <begin position="408"/>
        <end position="483"/>
    </location>
</feature>
<dbReference type="RefSeq" id="WP_111346801.1">
    <property type="nucleotide sequence ID" value="NZ_QHHQ01000003.1"/>
</dbReference>
<feature type="domain" description="Glucose-methanol-choline oxidoreductase N-terminal" evidence="6">
    <location>
        <begin position="107"/>
        <end position="295"/>
    </location>
</feature>
<evidence type="ECO:0000256" key="4">
    <source>
        <dbReference type="ARBA" id="ARBA00022827"/>
    </source>
</evidence>
<name>A0A8B2NPR7_9HYPH</name>
<comment type="cofactor">
    <cofactor evidence="1">
        <name>FAD</name>
        <dbReference type="ChEBI" id="CHEBI:57692"/>
    </cofactor>
</comment>
<organism evidence="9 10">
    <name type="scientific">Acuticoccus sediminis</name>
    <dbReference type="NCBI Taxonomy" id="2184697"/>
    <lineage>
        <taxon>Bacteria</taxon>
        <taxon>Pseudomonadati</taxon>
        <taxon>Pseudomonadota</taxon>
        <taxon>Alphaproteobacteria</taxon>
        <taxon>Hyphomicrobiales</taxon>
        <taxon>Amorphaceae</taxon>
        <taxon>Acuticoccus</taxon>
    </lineage>
</organism>
<protein>
    <recommendedName>
        <fullName evidence="11">Choline dehydrogenase-like flavoprotein</fullName>
    </recommendedName>
</protein>
<evidence type="ECO:0000259" key="8">
    <source>
        <dbReference type="Pfam" id="PF05199"/>
    </source>
</evidence>
<sequence>MKHLSSVLTTSIESVAKSAVAIDVVVVGSGPAGVTTAIEVARAGYSVVIFEAGPFVIPAHVGSMPFRSRDDITPRIHELVRYKTAWDSNPNLDADKPRPLNNDAWAAVGGRSLFWGGCTPRFAEWDFADWPIDAADMAPFYDRAEEIMHVSGRAPERPPFFRGEKQSALLERLAKAGIGATHAALGVDTREALNGYMPRGFDCAIDRLVRSGLLATEVTHGAIVLVPEAPVDRVVAPEGHADGVIVSDPDGGMRYRIRAKHVVLAGGAIQSTRLALASGLDALHPSVGKYVADHLFVQGLFKLKAPMGSPIYAFVDPTPERPFHVQIQGPFPETWYTPYHATVWLDCDPEGLYLLVYCFGVGEPSENNVVMQTRCRSDAPGDLGQYCVVADRTRNDRKVLKAMEAFLPDLAEAMGAECVRSQINPAGSALHEIGGLRMGATAKDGVVDTYGCFHALPNLSVADAAAWPSQGSANSYLTIVAWALRQAGEVVERLKAS</sequence>
<dbReference type="GO" id="GO:0050660">
    <property type="term" value="F:flavin adenine dinucleotide binding"/>
    <property type="evidence" value="ECO:0007669"/>
    <property type="project" value="InterPro"/>
</dbReference>
<keyword evidence="10" id="KW-1185">Reference proteome</keyword>
<evidence type="ECO:0000256" key="2">
    <source>
        <dbReference type="ARBA" id="ARBA00010790"/>
    </source>
</evidence>
<reference evidence="9 10" key="1">
    <citation type="submission" date="2018-05" db="EMBL/GenBank/DDBJ databases">
        <title>Acuticoccus sediminis sp. nov., isolated from deep-sea sediment of Indian Ocean.</title>
        <authorList>
            <person name="Liu X."/>
            <person name="Lai Q."/>
            <person name="Du Y."/>
            <person name="Sun F."/>
            <person name="Zhang X."/>
            <person name="Wang S."/>
            <person name="Shao Z."/>
        </authorList>
    </citation>
    <scope>NUCLEOTIDE SEQUENCE [LARGE SCALE GENOMIC DNA]</scope>
    <source>
        <strain evidence="9 10">PTG4-2</strain>
    </source>
</reference>
<dbReference type="InterPro" id="IPR007867">
    <property type="entry name" value="GMC_OxRtase_C"/>
</dbReference>
<dbReference type="InterPro" id="IPR036188">
    <property type="entry name" value="FAD/NAD-bd_sf"/>
</dbReference>
<evidence type="ECO:0000313" key="10">
    <source>
        <dbReference type="Proteomes" id="UP000249590"/>
    </source>
</evidence>
<dbReference type="PANTHER" id="PTHR42784:SF1">
    <property type="entry name" value="PYRANOSE 2-OXIDASE"/>
    <property type="match status" value="1"/>
</dbReference>
<evidence type="ECO:0000256" key="3">
    <source>
        <dbReference type="ARBA" id="ARBA00022630"/>
    </source>
</evidence>
<evidence type="ECO:0000313" key="9">
    <source>
        <dbReference type="EMBL" id="RAI00662.1"/>
    </source>
</evidence>
<comment type="similarity">
    <text evidence="2">Belongs to the GMC oxidoreductase family.</text>
</comment>
<dbReference type="EMBL" id="QHHQ01000003">
    <property type="protein sequence ID" value="RAI00662.1"/>
    <property type="molecule type" value="Genomic_DNA"/>
</dbReference>
<dbReference type="Proteomes" id="UP000249590">
    <property type="component" value="Unassembled WGS sequence"/>
</dbReference>
<comment type="caution">
    <text evidence="9">The sequence shown here is derived from an EMBL/GenBank/DDBJ whole genome shotgun (WGS) entry which is preliminary data.</text>
</comment>
<dbReference type="Pfam" id="PF00890">
    <property type="entry name" value="FAD_binding_2"/>
    <property type="match status" value="1"/>
</dbReference>
<dbReference type="Pfam" id="PF00732">
    <property type="entry name" value="GMC_oxred_N"/>
    <property type="match status" value="1"/>
</dbReference>
<dbReference type="AlphaFoldDB" id="A0A8B2NPR7"/>
<proteinExistence type="inferred from homology"/>
<feature type="domain" description="FAD-dependent oxidoreductase 2 FAD-binding" evidence="7">
    <location>
        <begin position="23"/>
        <end position="54"/>
    </location>
</feature>
<gene>
    <name evidence="9" type="ORF">DLJ53_15520</name>
</gene>
<dbReference type="InterPro" id="IPR003953">
    <property type="entry name" value="FAD-dep_OxRdtase_2_FAD-bd"/>
</dbReference>
<dbReference type="GO" id="GO:0016614">
    <property type="term" value="F:oxidoreductase activity, acting on CH-OH group of donors"/>
    <property type="evidence" value="ECO:0007669"/>
    <property type="project" value="InterPro"/>
</dbReference>
<evidence type="ECO:0000256" key="1">
    <source>
        <dbReference type="ARBA" id="ARBA00001974"/>
    </source>
</evidence>
<dbReference type="SUPFAM" id="SSF51905">
    <property type="entry name" value="FAD/NAD(P)-binding domain"/>
    <property type="match status" value="1"/>
</dbReference>
<evidence type="ECO:0008006" key="11">
    <source>
        <dbReference type="Google" id="ProtNLM"/>
    </source>
</evidence>
<dbReference type="OrthoDB" id="9798604at2"/>
<accession>A0A8B2NPR7</accession>
<keyword evidence="3" id="KW-0285">Flavoprotein</keyword>
<evidence type="ECO:0000259" key="7">
    <source>
        <dbReference type="Pfam" id="PF00890"/>
    </source>
</evidence>
<keyword evidence="5" id="KW-0560">Oxidoreductase</keyword>
<dbReference type="InterPro" id="IPR051473">
    <property type="entry name" value="P2Ox-like"/>
</dbReference>
<evidence type="ECO:0000256" key="5">
    <source>
        <dbReference type="ARBA" id="ARBA00023002"/>
    </source>
</evidence>
<keyword evidence="4" id="KW-0274">FAD</keyword>
<dbReference type="PRINTS" id="PR00368">
    <property type="entry name" value="FADPNR"/>
</dbReference>
<dbReference type="PANTHER" id="PTHR42784">
    <property type="entry name" value="PYRANOSE 2-OXIDASE"/>
    <property type="match status" value="1"/>
</dbReference>
<dbReference type="Pfam" id="PF05199">
    <property type="entry name" value="GMC_oxred_C"/>
    <property type="match status" value="1"/>
</dbReference>